<dbReference type="AlphaFoldDB" id="A0A838CWI8"/>
<dbReference type="EMBL" id="JACEFG010000003">
    <property type="protein sequence ID" value="MBA2176330.1"/>
    <property type="molecule type" value="Genomic_DNA"/>
</dbReference>
<organism evidence="2 3">
    <name type="scientific">Halobacillus locisalis</name>
    <dbReference type="NCBI Taxonomy" id="220753"/>
    <lineage>
        <taxon>Bacteria</taxon>
        <taxon>Bacillati</taxon>
        <taxon>Bacillota</taxon>
        <taxon>Bacilli</taxon>
        <taxon>Bacillales</taxon>
        <taxon>Bacillaceae</taxon>
        <taxon>Halobacillus</taxon>
    </lineage>
</organism>
<accession>A0A838CWI8</accession>
<dbReference type="SUPFAM" id="SSF55729">
    <property type="entry name" value="Acyl-CoA N-acyltransferases (Nat)"/>
    <property type="match status" value="1"/>
</dbReference>
<dbReference type="GO" id="GO:0030649">
    <property type="term" value="P:aminoglycoside antibiotic catabolic process"/>
    <property type="evidence" value="ECO:0007669"/>
    <property type="project" value="TreeGrafter"/>
</dbReference>
<dbReference type="Proteomes" id="UP000571017">
    <property type="component" value="Unassembled WGS sequence"/>
</dbReference>
<dbReference type="Gene3D" id="3.40.630.30">
    <property type="match status" value="2"/>
</dbReference>
<dbReference type="InterPro" id="IPR036527">
    <property type="entry name" value="SCP2_sterol-bd_dom_sf"/>
</dbReference>
<feature type="domain" description="N-acetyltransferase" evidence="1">
    <location>
        <begin position="1"/>
        <end position="156"/>
    </location>
</feature>
<comment type="caution">
    <text evidence="2">The sequence shown here is derived from an EMBL/GenBank/DDBJ whole genome shotgun (WGS) entry which is preliminary data.</text>
</comment>
<dbReference type="PROSITE" id="PS51186">
    <property type="entry name" value="GNAT"/>
    <property type="match status" value="1"/>
</dbReference>
<evidence type="ECO:0000259" key="1">
    <source>
        <dbReference type="PROSITE" id="PS51186"/>
    </source>
</evidence>
<evidence type="ECO:0000313" key="3">
    <source>
        <dbReference type="Proteomes" id="UP000571017"/>
    </source>
</evidence>
<dbReference type="InterPro" id="IPR051554">
    <property type="entry name" value="Acetyltransferase_Eis"/>
</dbReference>
<dbReference type="InterPro" id="IPR025559">
    <property type="entry name" value="Eis_dom"/>
</dbReference>
<dbReference type="Pfam" id="PF13527">
    <property type="entry name" value="Acetyltransf_9"/>
    <property type="match status" value="1"/>
</dbReference>
<dbReference type="InterPro" id="IPR000182">
    <property type="entry name" value="GNAT_dom"/>
</dbReference>
<dbReference type="InterPro" id="IPR016181">
    <property type="entry name" value="Acyl_CoA_acyltransferase"/>
</dbReference>
<dbReference type="SUPFAM" id="SSF55718">
    <property type="entry name" value="SCP-like"/>
    <property type="match status" value="1"/>
</dbReference>
<dbReference type="PANTHER" id="PTHR37817">
    <property type="entry name" value="N-ACETYLTRANSFERASE EIS"/>
    <property type="match status" value="1"/>
</dbReference>
<dbReference type="PANTHER" id="PTHR37817:SF1">
    <property type="entry name" value="N-ACETYLTRANSFERASE EIS"/>
    <property type="match status" value="1"/>
</dbReference>
<dbReference type="InterPro" id="IPR041380">
    <property type="entry name" value="Acetyltransf_17"/>
</dbReference>
<dbReference type="Pfam" id="PF13530">
    <property type="entry name" value="SCP2_2"/>
    <property type="match status" value="1"/>
</dbReference>
<keyword evidence="2" id="KW-0808">Transferase</keyword>
<protein>
    <submittedName>
        <fullName evidence="2">GNAT family N-acetyltransferase</fullName>
    </submittedName>
</protein>
<evidence type="ECO:0000313" key="2">
    <source>
        <dbReference type="EMBL" id="MBA2176330.1"/>
    </source>
</evidence>
<sequence length="410" mass="47137">MNFKPIQDFNDFTALSERCYPGMKLKSKEDRERYTEHRKKMDKEENVHTIGLYDEDQLLAGYIVYDQVANVYGSSMEASGIGTVAVDLINKKQGHAKRIIKKFLFDAREQGRPLTQLYPFQPSFYKKMGFGLGPRLSTYRFHPSQLPAFEDVESAEVLTSDDRDAVSRCYHEWARGTHGGCDKPGFEFSFLSKGEWHNVGVFEEGKLTGYLSFDFQQNQGDHFLQNNLIVRNFITTSIKAYQSLLQFLHNQKDQVRTIVFPTFDERFSMLLDDPNHVDQDLIYTIYHKTSEAGQGLMYRIVDIPPFLDGIKHHSFGSETVRIGWRVHDSLLEEDYEAVWKFEEGKPVETDEHADVTITLEIGEFSSLLMGCATLQDFLYSGAVEVSDAEALPKAISLFEHPTEPECWSFF</sequence>
<dbReference type="Pfam" id="PF17668">
    <property type="entry name" value="Acetyltransf_17"/>
    <property type="match status" value="1"/>
</dbReference>
<gene>
    <name evidence="2" type="ORF">H0266_15645</name>
</gene>
<dbReference type="GO" id="GO:0034069">
    <property type="term" value="F:aminoglycoside N-acetyltransferase activity"/>
    <property type="evidence" value="ECO:0007669"/>
    <property type="project" value="TreeGrafter"/>
</dbReference>
<dbReference type="RefSeq" id="WP_181473355.1">
    <property type="nucleotide sequence ID" value="NZ_JACEFG010000003.1"/>
</dbReference>
<dbReference type="Gene3D" id="3.30.1050.10">
    <property type="entry name" value="SCP2 sterol-binding domain"/>
    <property type="match status" value="1"/>
</dbReference>
<proteinExistence type="predicted"/>
<keyword evidence="3" id="KW-1185">Reference proteome</keyword>
<name>A0A838CWI8_9BACI</name>
<reference evidence="2 3" key="1">
    <citation type="journal article" date="2004" name="Extremophiles">
        <title>Halobacillus locisalis sp. nov., a halophilic bacterium isolated from a marine solar saltern of the Yellow Sea in Korea.</title>
        <authorList>
            <person name="Yoon J.H."/>
            <person name="Kang K.H."/>
            <person name="Oh T.K."/>
            <person name="Park Y.H."/>
        </authorList>
    </citation>
    <scope>NUCLEOTIDE SEQUENCE [LARGE SCALE GENOMIC DNA]</scope>
    <source>
        <strain evidence="2 3">KCTC 3788</strain>
    </source>
</reference>